<dbReference type="RefSeq" id="WP_342707203.1">
    <property type="nucleotide sequence ID" value="NZ_FNBG01000017.1"/>
</dbReference>
<protein>
    <submittedName>
        <fullName evidence="3">Sortase A</fullName>
    </submittedName>
</protein>
<dbReference type="Proteomes" id="UP000198972">
    <property type="component" value="Unassembled WGS sequence"/>
</dbReference>
<dbReference type="SUPFAM" id="SSF63817">
    <property type="entry name" value="Sortase"/>
    <property type="match status" value="1"/>
</dbReference>
<dbReference type="NCBIfam" id="TIGR01076">
    <property type="entry name" value="sortase_fam"/>
    <property type="match status" value="1"/>
</dbReference>
<evidence type="ECO:0000313" key="3">
    <source>
        <dbReference type="EMBL" id="SDF78473.1"/>
    </source>
</evidence>
<organism evidence="3 4">
    <name type="scientific">Fontibacillus panacisegetis</name>
    <dbReference type="NCBI Taxonomy" id="670482"/>
    <lineage>
        <taxon>Bacteria</taxon>
        <taxon>Bacillati</taxon>
        <taxon>Bacillota</taxon>
        <taxon>Bacilli</taxon>
        <taxon>Bacillales</taxon>
        <taxon>Paenibacillaceae</taxon>
        <taxon>Fontibacillus</taxon>
    </lineage>
</organism>
<evidence type="ECO:0000313" key="4">
    <source>
        <dbReference type="Proteomes" id="UP000198972"/>
    </source>
</evidence>
<proteinExistence type="predicted"/>
<dbReference type="Pfam" id="PF04203">
    <property type="entry name" value="Sortase"/>
    <property type="match status" value="1"/>
</dbReference>
<reference evidence="3 4" key="1">
    <citation type="submission" date="2016-10" db="EMBL/GenBank/DDBJ databases">
        <authorList>
            <person name="de Groot N.N."/>
        </authorList>
    </citation>
    <scope>NUCLEOTIDE SEQUENCE [LARGE SCALE GENOMIC DNA]</scope>
    <source>
        <strain evidence="3 4">DSM 28129</strain>
    </source>
</reference>
<accession>A0A1G7NWW6</accession>
<feature type="active site" description="Proton donor/acceptor" evidence="2">
    <location>
        <position position="135"/>
    </location>
</feature>
<dbReference type="EMBL" id="FNBG01000017">
    <property type="protein sequence ID" value="SDF78473.1"/>
    <property type="molecule type" value="Genomic_DNA"/>
</dbReference>
<dbReference type="InterPro" id="IPR042000">
    <property type="entry name" value="Sortase_D_2"/>
</dbReference>
<dbReference type="AlphaFoldDB" id="A0A1G7NWW6"/>
<evidence type="ECO:0000256" key="1">
    <source>
        <dbReference type="ARBA" id="ARBA00022801"/>
    </source>
</evidence>
<gene>
    <name evidence="3" type="ORF">SAMN04488542_11724</name>
</gene>
<keyword evidence="4" id="KW-1185">Reference proteome</keyword>
<keyword evidence="1" id="KW-0378">Hydrolase</keyword>
<feature type="active site" description="Acyl-thioester intermediate" evidence="2">
    <location>
        <position position="197"/>
    </location>
</feature>
<evidence type="ECO:0000256" key="2">
    <source>
        <dbReference type="PIRSR" id="PIRSR605754-1"/>
    </source>
</evidence>
<dbReference type="CDD" id="cd06166">
    <property type="entry name" value="Sortase_D_2"/>
    <property type="match status" value="1"/>
</dbReference>
<name>A0A1G7NWW6_9BACL</name>
<dbReference type="InterPro" id="IPR023365">
    <property type="entry name" value="Sortase_dom-sf"/>
</dbReference>
<dbReference type="Gene3D" id="2.40.260.10">
    <property type="entry name" value="Sortase"/>
    <property type="match status" value="1"/>
</dbReference>
<dbReference type="InterPro" id="IPR005754">
    <property type="entry name" value="Sortase"/>
</dbReference>
<sequence length="215" mass="24315">MRNKIPYILILLGLLIMLTPKLLEWKADYEQNQLLEDAEQLELTQESVRSNTDIQRSYAQVSTLLDQGEEEESVAIEPLEEVNGETPIAVIEIDKIDLKLPVLEGATKENMRHAATHMSDTTPLGEVGNAAIAAHRARKEGRLFNRLDEVELGDLVKITTKREKYTYKVIKISVVEPTDISVLNSNNNDKWLTLITCTPLNKSTHRLIVQAELEE</sequence>
<dbReference type="GO" id="GO:0016787">
    <property type="term" value="F:hydrolase activity"/>
    <property type="evidence" value="ECO:0007669"/>
    <property type="project" value="UniProtKB-KW"/>
</dbReference>
<dbReference type="STRING" id="670482.SAMN04488542_11724"/>